<dbReference type="EMBL" id="CP031001">
    <property type="protein sequence ID" value="QHN77004.1"/>
    <property type="molecule type" value="Genomic_DNA"/>
</dbReference>
<dbReference type="PANTHER" id="PTHR12894:SF43">
    <property type="entry name" value="VACUOLAR SORTING PROTEIN 3"/>
    <property type="match status" value="1"/>
</dbReference>
<evidence type="ECO:0000313" key="2">
    <source>
        <dbReference type="Proteomes" id="UP000464620"/>
    </source>
</evidence>
<dbReference type="GO" id="GO:0016020">
    <property type="term" value="C:membrane"/>
    <property type="evidence" value="ECO:0007669"/>
    <property type="project" value="TreeGrafter"/>
</dbReference>
<dbReference type="GO" id="GO:0005737">
    <property type="term" value="C:cytoplasm"/>
    <property type="evidence" value="ECO:0007669"/>
    <property type="project" value="TreeGrafter"/>
</dbReference>
<sequence length="106" mass="12227">MLYVPPVDLISFHCRFLQWLIKEQDCNDTQLHTLYALSLSKSTIEAFESENLDSGNTENTSGISIFQTSVRKRLQVFLQSSNLYDPEEILDLIEGSELWLEKEVGR</sequence>
<reference evidence="1 2" key="1">
    <citation type="submission" date="2020-01" db="EMBL/GenBank/DDBJ databases">
        <title>Genome sequence of Arachis hypogaea, cultivar Shitouqi.</title>
        <authorList>
            <person name="Zhuang W."/>
            <person name="Chen H."/>
            <person name="Varshney R."/>
            <person name="Wang D."/>
            <person name="Ming R."/>
        </authorList>
    </citation>
    <scope>NUCLEOTIDE SEQUENCE [LARGE SCALE GENOMIC DNA]</scope>
    <source>
        <tissue evidence="1">Young leaf</tissue>
    </source>
</reference>
<organism evidence="1 2">
    <name type="scientific">Arachis hypogaea</name>
    <name type="common">Peanut</name>
    <dbReference type="NCBI Taxonomy" id="3818"/>
    <lineage>
        <taxon>Eukaryota</taxon>
        <taxon>Viridiplantae</taxon>
        <taxon>Streptophyta</taxon>
        <taxon>Embryophyta</taxon>
        <taxon>Tracheophyta</taxon>
        <taxon>Spermatophyta</taxon>
        <taxon>Magnoliopsida</taxon>
        <taxon>eudicotyledons</taxon>
        <taxon>Gunneridae</taxon>
        <taxon>Pentapetalae</taxon>
        <taxon>rosids</taxon>
        <taxon>fabids</taxon>
        <taxon>Fabales</taxon>
        <taxon>Fabaceae</taxon>
        <taxon>Papilionoideae</taxon>
        <taxon>50 kb inversion clade</taxon>
        <taxon>dalbergioids sensu lato</taxon>
        <taxon>Dalbergieae</taxon>
        <taxon>Pterocarpus clade</taxon>
        <taxon>Arachis</taxon>
    </lineage>
</organism>
<evidence type="ECO:0000313" key="1">
    <source>
        <dbReference type="EMBL" id="QHN77004.1"/>
    </source>
</evidence>
<dbReference type="GO" id="GO:0006914">
    <property type="term" value="P:autophagy"/>
    <property type="evidence" value="ECO:0007669"/>
    <property type="project" value="TreeGrafter"/>
</dbReference>
<name>A0A6B9V7R1_ARAHY</name>
<gene>
    <name evidence="1" type="ORF">DS421_19g648890</name>
</gene>
<dbReference type="GO" id="GO:0034058">
    <property type="term" value="P:endosomal vesicle fusion"/>
    <property type="evidence" value="ECO:0007669"/>
    <property type="project" value="TreeGrafter"/>
</dbReference>
<accession>A0A6B9V7R1</accession>
<dbReference type="Proteomes" id="UP000464620">
    <property type="component" value="Chromosome B09"/>
</dbReference>
<dbReference type="AlphaFoldDB" id="A0A6B9V7R1"/>
<dbReference type="PANTHER" id="PTHR12894">
    <property type="entry name" value="CNH DOMAIN CONTAINING"/>
    <property type="match status" value="1"/>
</dbReference>
<dbReference type="InterPro" id="IPR032914">
    <property type="entry name" value="Vam6/VPS39/TRAP1"/>
</dbReference>
<proteinExistence type="predicted"/>
<keyword evidence="1" id="KW-0675">Receptor</keyword>
<protein>
    <submittedName>
        <fullName evidence="1">Transforming growth factor-beta receptor-associated protein</fullName>
    </submittedName>
</protein>